<dbReference type="EMBL" id="KZ857404">
    <property type="protein sequence ID" value="RDX49621.1"/>
    <property type="molecule type" value="Genomic_DNA"/>
</dbReference>
<feature type="transmembrane region" description="Helical" evidence="2">
    <location>
        <begin position="141"/>
        <end position="165"/>
    </location>
</feature>
<feature type="transmembrane region" description="Helical" evidence="2">
    <location>
        <begin position="49"/>
        <end position="71"/>
    </location>
</feature>
<organism evidence="3 4">
    <name type="scientific">Lentinus brumalis</name>
    <dbReference type="NCBI Taxonomy" id="2498619"/>
    <lineage>
        <taxon>Eukaryota</taxon>
        <taxon>Fungi</taxon>
        <taxon>Dikarya</taxon>
        <taxon>Basidiomycota</taxon>
        <taxon>Agaricomycotina</taxon>
        <taxon>Agaricomycetes</taxon>
        <taxon>Polyporales</taxon>
        <taxon>Polyporaceae</taxon>
        <taxon>Lentinus</taxon>
    </lineage>
</organism>
<name>A0A371DAR8_9APHY</name>
<sequence>MELVRFASFPSDESCSGFEKATAAILVLQFLPGAVFSALRTFVLSKSKLFGSLVFLLSLAPVGANLVFFGYGLSGQNFSPFGCAETDRITAAIEIRLVYISRVPLIVADVLLIYVTWTKLSSRGAMRTIRQSKRLSLSDILLRDGSVLFMLNVLHLVFSVTAVIADSGGSYLSVFTSPVTAILISRFLLELQKANQTVVRLDPDDPLHSSRHPFDDLYTPSFIASLGAFIPSDRPALSDTGSGFDSPRGSSSDSGEEEDATQTAASSSSV</sequence>
<reference evidence="3 4" key="1">
    <citation type="journal article" date="2018" name="Biotechnol. Biofuels">
        <title>Integrative visual omics of the white-rot fungus Polyporus brumalis exposes the biotechnological potential of its oxidative enzymes for delignifying raw plant biomass.</title>
        <authorList>
            <person name="Miyauchi S."/>
            <person name="Rancon A."/>
            <person name="Drula E."/>
            <person name="Hage H."/>
            <person name="Chaduli D."/>
            <person name="Favel A."/>
            <person name="Grisel S."/>
            <person name="Henrissat B."/>
            <person name="Herpoel-Gimbert I."/>
            <person name="Ruiz-Duenas F.J."/>
            <person name="Chevret D."/>
            <person name="Hainaut M."/>
            <person name="Lin J."/>
            <person name="Wang M."/>
            <person name="Pangilinan J."/>
            <person name="Lipzen A."/>
            <person name="Lesage-Meessen L."/>
            <person name="Navarro D."/>
            <person name="Riley R."/>
            <person name="Grigoriev I.V."/>
            <person name="Zhou S."/>
            <person name="Raouche S."/>
            <person name="Rosso M.N."/>
        </authorList>
    </citation>
    <scope>NUCLEOTIDE SEQUENCE [LARGE SCALE GENOMIC DNA]</scope>
    <source>
        <strain evidence="3 4">BRFM 1820</strain>
    </source>
</reference>
<dbReference type="OrthoDB" id="2686513at2759"/>
<dbReference type="STRING" id="139420.A0A371DAR8"/>
<evidence type="ECO:0000256" key="1">
    <source>
        <dbReference type="SAM" id="MobiDB-lite"/>
    </source>
</evidence>
<feature type="transmembrane region" description="Helical" evidence="2">
    <location>
        <begin position="20"/>
        <end position="42"/>
    </location>
</feature>
<evidence type="ECO:0000313" key="4">
    <source>
        <dbReference type="Proteomes" id="UP000256964"/>
    </source>
</evidence>
<keyword evidence="2" id="KW-1133">Transmembrane helix</keyword>
<feature type="compositionally biased region" description="Polar residues" evidence="1">
    <location>
        <begin position="261"/>
        <end position="270"/>
    </location>
</feature>
<evidence type="ECO:0000256" key="2">
    <source>
        <dbReference type="SAM" id="Phobius"/>
    </source>
</evidence>
<evidence type="ECO:0000313" key="3">
    <source>
        <dbReference type="EMBL" id="RDX49621.1"/>
    </source>
</evidence>
<keyword evidence="2" id="KW-0472">Membrane</keyword>
<dbReference type="AlphaFoldDB" id="A0A371DAR8"/>
<keyword evidence="2" id="KW-0812">Transmembrane</keyword>
<feature type="compositionally biased region" description="Low complexity" evidence="1">
    <location>
        <begin position="241"/>
        <end position="253"/>
    </location>
</feature>
<accession>A0A371DAR8</accession>
<protein>
    <submittedName>
        <fullName evidence="3">Uncharacterized protein</fullName>
    </submittedName>
</protein>
<gene>
    <name evidence="3" type="ORF">OH76DRAFT_1403520</name>
</gene>
<feature type="region of interest" description="Disordered" evidence="1">
    <location>
        <begin position="234"/>
        <end position="270"/>
    </location>
</feature>
<proteinExistence type="predicted"/>
<feature type="transmembrane region" description="Helical" evidence="2">
    <location>
        <begin position="99"/>
        <end position="120"/>
    </location>
</feature>
<feature type="transmembrane region" description="Helical" evidence="2">
    <location>
        <begin position="171"/>
        <end position="189"/>
    </location>
</feature>
<keyword evidence="4" id="KW-1185">Reference proteome</keyword>
<dbReference type="Proteomes" id="UP000256964">
    <property type="component" value="Unassembled WGS sequence"/>
</dbReference>